<dbReference type="SMART" id="SM00175">
    <property type="entry name" value="RAB"/>
    <property type="match status" value="1"/>
</dbReference>
<gene>
    <name evidence="10" type="ORF">NERG_02558</name>
</gene>
<dbReference type="GO" id="GO:0007264">
    <property type="term" value="P:small GTPase-mediated signal transduction"/>
    <property type="evidence" value="ECO:0007669"/>
    <property type="project" value="InterPro"/>
</dbReference>
<keyword evidence="4" id="KW-0488">Methylation</keyword>
<evidence type="ECO:0000256" key="5">
    <source>
        <dbReference type="ARBA" id="ARBA00022741"/>
    </source>
</evidence>
<dbReference type="InterPro" id="IPR001806">
    <property type="entry name" value="Small_GTPase"/>
</dbReference>
<dbReference type="PANTHER" id="PTHR24072">
    <property type="entry name" value="RHO FAMILY GTPASE"/>
    <property type="match status" value="1"/>
</dbReference>
<protein>
    <submittedName>
        <fullName evidence="10">GTPase</fullName>
    </submittedName>
</protein>
<dbReference type="FunFam" id="3.40.50.300:FF:000983">
    <property type="entry name" value="Rho family GTPase"/>
    <property type="match status" value="1"/>
</dbReference>
<evidence type="ECO:0000256" key="4">
    <source>
        <dbReference type="ARBA" id="ARBA00022481"/>
    </source>
</evidence>
<evidence type="ECO:0000256" key="3">
    <source>
        <dbReference type="ARBA" id="ARBA00022475"/>
    </source>
</evidence>
<evidence type="ECO:0000256" key="8">
    <source>
        <dbReference type="ARBA" id="ARBA00023288"/>
    </source>
</evidence>
<reference evidence="10" key="1">
    <citation type="submission" date="2011-03" db="EMBL/GenBank/DDBJ databases">
        <title>The Genome Sequence of Nematocida sp1 strain ERTm2.</title>
        <authorList>
            <consortium name="The Broad Institute Genome Sequencing Platform"/>
            <consortium name="The Broad Institute Genome Sequencing Center for Infectious Disease"/>
            <person name="Cuomo C."/>
            <person name="Troemel E."/>
            <person name="Young S.K."/>
            <person name="Zeng Q."/>
            <person name="Gargeya S."/>
            <person name="Fitzgerald M."/>
            <person name="Haas B."/>
            <person name="Abouelleil A."/>
            <person name="Alvarado L."/>
            <person name="Arachchi H.M."/>
            <person name="Berlin A."/>
            <person name="Brown A."/>
            <person name="Chapman S.B."/>
            <person name="Chen Z."/>
            <person name="Dunbar C."/>
            <person name="Freedman E."/>
            <person name="Gearin G."/>
            <person name="Gellesch M."/>
            <person name="Goldberg J."/>
            <person name="Griggs A."/>
            <person name="Gujja S."/>
            <person name="Heilman E.R."/>
            <person name="Heiman D."/>
            <person name="Howarth C."/>
            <person name="Larson L."/>
            <person name="Lui A."/>
            <person name="MacDonald P.J.P."/>
            <person name="Mehta T."/>
            <person name="Montmayeur A."/>
            <person name="Murphy C."/>
            <person name="Neiman D."/>
            <person name="Pearson M."/>
            <person name="Priest M."/>
            <person name="Roberts A."/>
            <person name="Saif S."/>
            <person name="Shea T."/>
            <person name="Shenoy N."/>
            <person name="Sisk P."/>
            <person name="Stolte C."/>
            <person name="Sykes S."/>
            <person name="White J."/>
            <person name="Yandava C."/>
            <person name="Wortman J."/>
            <person name="Nusbaum C."/>
            <person name="Birren B."/>
        </authorList>
    </citation>
    <scope>NUCLEOTIDE SEQUENCE</scope>
    <source>
        <strain evidence="10">ERTm2</strain>
    </source>
</reference>
<keyword evidence="6" id="KW-0342">GTP-binding</keyword>
<keyword evidence="5" id="KW-0547">Nucleotide-binding</keyword>
<dbReference type="HOGENOM" id="CLU_041217_21_2_1"/>
<keyword evidence="9" id="KW-0636">Prenylation</keyword>
<dbReference type="EMBL" id="JH604643">
    <property type="protein sequence ID" value="EHY64387.1"/>
    <property type="molecule type" value="Genomic_DNA"/>
</dbReference>
<dbReference type="STRING" id="944018.H8ZG37"/>
<comment type="similarity">
    <text evidence="2">Belongs to the small GTPase superfamily. Rho family.</text>
</comment>
<name>H8ZG37_NEMA1</name>
<evidence type="ECO:0000256" key="2">
    <source>
        <dbReference type="ARBA" id="ARBA00010142"/>
    </source>
</evidence>
<organism evidence="10">
    <name type="scientific">Nematocida ausubeli (strain ATCC PRA-371 / ERTm2)</name>
    <name type="common">Nematode killer fungus</name>
    <dbReference type="NCBI Taxonomy" id="1913371"/>
    <lineage>
        <taxon>Eukaryota</taxon>
        <taxon>Fungi</taxon>
        <taxon>Fungi incertae sedis</taxon>
        <taxon>Microsporidia</taxon>
        <taxon>Nematocida</taxon>
    </lineage>
</organism>
<dbReference type="PROSITE" id="PS51421">
    <property type="entry name" value="RAS"/>
    <property type="match status" value="1"/>
</dbReference>
<dbReference type="InterPro" id="IPR005225">
    <property type="entry name" value="Small_GTP-bd"/>
</dbReference>
<keyword evidence="3" id="KW-1003">Cell membrane</keyword>
<keyword evidence="7" id="KW-0472">Membrane</keyword>
<dbReference type="NCBIfam" id="TIGR00231">
    <property type="entry name" value="small_GTP"/>
    <property type="match status" value="1"/>
</dbReference>
<evidence type="ECO:0000256" key="1">
    <source>
        <dbReference type="ARBA" id="ARBA00004342"/>
    </source>
</evidence>
<accession>H8ZG37</accession>
<sequence length="223" mass="25601">MNLITSNYMGERETSKKIIVVGDGGCGKTCLLIKYTEDRFEKDHNVTVFENKEVPYLDRATGTTYMLNIWDTAGQDDFDRIRKLCYIDTQLVLICFALNKPESFKNIEGRWKEEVDHFCKDVPRILVGMKADLRKTTSEDLISESMARQLASSVSAKCYVECSSVTGENVDTVFDEAMNVLLNRTKKRKTEAHRARRSSQNIIKKKYWRSIIKGLGDKELDMS</sequence>
<comment type="subcellular location">
    <subcellularLocation>
        <location evidence="1">Cell membrane</location>
        <topology evidence="1">Lipid-anchor</topology>
        <orientation evidence="1">Cytoplasmic side</orientation>
    </subcellularLocation>
</comment>
<dbReference type="GO" id="GO:0005886">
    <property type="term" value="C:plasma membrane"/>
    <property type="evidence" value="ECO:0007669"/>
    <property type="project" value="UniProtKB-SubCell"/>
</dbReference>
<evidence type="ECO:0000256" key="9">
    <source>
        <dbReference type="ARBA" id="ARBA00023289"/>
    </source>
</evidence>
<dbReference type="Gene3D" id="3.40.50.300">
    <property type="entry name" value="P-loop containing nucleotide triphosphate hydrolases"/>
    <property type="match status" value="1"/>
</dbReference>
<dbReference type="GO" id="GO:0003924">
    <property type="term" value="F:GTPase activity"/>
    <property type="evidence" value="ECO:0007669"/>
    <property type="project" value="InterPro"/>
</dbReference>
<dbReference type="AlphaFoldDB" id="H8ZG37"/>
<dbReference type="InterPro" id="IPR027417">
    <property type="entry name" value="P-loop_NTPase"/>
</dbReference>
<proteinExistence type="inferred from homology"/>
<dbReference type="PRINTS" id="PR00449">
    <property type="entry name" value="RASTRNSFRMNG"/>
</dbReference>
<dbReference type="Pfam" id="PF00071">
    <property type="entry name" value="Ras"/>
    <property type="match status" value="1"/>
</dbReference>
<dbReference type="InterPro" id="IPR003578">
    <property type="entry name" value="Small_GTPase_Rho"/>
</dbReference>
<evidence type="ECO:0000256" key="7">
    <source>
        <dbReference type="ARBA" id="ARBA00023136"/>
    </source>
</evidence>
<evidence type="ECO:0000256" key="6">
    <source>
        <dbReference type="ARBA" id="ARBA00023134"/>
    </source>
</evidence>
<evidence type="ECO:0000313" key="10">
    <source>
        <dbReference type="EMBL" id="EHY64387.1"/>
    </source>
</evidence>
<dbReference type="SUPFAM" id="SSF52540">
    <property type="entry name" value="P-loop containing nucleoside triphosphate hydrolases"/>
    <property type="match status" value="1"/>
</dbReference>
<dbReference type="PROSITE" id="PS51420">
    <property type="entry name" value="RHO"/>
    <property type="match status" value="1"/>
</dbReference>
<dbReference type="SMART" id="SM00173">
    <property type="entry name" value="RAS"/>
    <property type="match status" value="1"/>
</dbReference>
<dbReference type="GO" id="GO:0005525">
    <property type="term" value="F:GTP binding"/>
    <property type="evidence" value="ECO:0007669"/>
    <property type="project" value="UniProtKB-KW"/>
</dbReference>
<dbReference type="SMART" id="SM00176">
    <property type="entry name" value="RAN"/>
    <property type="match status" value="1"/>
</dbReference>
<dbReference type="SMART" id="SM00174">
    <property type="entry name" value="RHO"/>
    <property type="match status" value="1"/>
</dbReference>
<dbReference type="Proteomes" id="UP000005622">
    <property type="component" value="Unassembled WGS sequence"/>
</dbReference>
<keyword evidence="8" id="KW-0449">Lipoprotein</keyword>
<dbReference type="PROSITE" id="PS51419">
    <property type="entry name" value="RAB"/>
    <property type="match status" value="1"/>
</dbReference>